<organism evidence="5 6">
    <name type="scientific">Talaromyces proteolyticus</name>
    <dbReference type="NCBI Taxonomy" id="1131652"/>
    <lineage>
        <taxon>Eukaryota</taxon>
        <taxon>Fungi</taxon>
        <taxon>Dikarya</taxon>
        <taxon>Ascomycota</taxon>
        <taxon>Pezizomycotina</taxon>
        <taxon>Eurotiomycetes</taxon>
        <taxon>Eurotiomycetidae</taxon>
        <taxon>Eurotiales</taxon>
        <taxon>Trichocomaceae</taxon>
        <taxon>Talaromyces</taxon>
        <taxon>Talaromyces sect. Bacilispori</taxon>
    </lineage>
</organism>
<evidence type="ECO:0000259" key="4">
    <source>
        <dbReference type="Pfam" id="PF12928"/>
    </source>
</evidence>
<comment type="similarity">
    <text evidence="1">Belongs to the SEN54 family.</text>
</comment>
<evidence type="ECO:0000313" key="6">
    <source>
        <dbReference type="Proteomes" id="UP001201262"/>
    </source>
</evidence>
<dbReference type="GeneID" id="70249364"/>
<feature type="domain" description="tRNA-splicing endonuclease subunit Sen54 N-terminal" evidence="4">
    <location>
        <begin position="77"/>
        <end position="183"/>
    </location>
</feature>
<gene>
    <name evidence="5" type="ORF">BGW36DRAFT_408239</name>
</gene>
<dbReference type="PANTHER" id="PTHR21027:SF1">
    <property type="entry name" value="TRNA-SPLICING ENDONUCLEASE SUBUNIT SEN54"/>
    <property type="match status" value="1"/>
</dbReference>
<evidence type="ECO:0000256" key="2">
    <source>
        <dbReference type="ARBA" id="ARBA00022694"/>
    </source>
</evidence>
<keyword evidence="2" id="KW-0819">tRNA processing</keyword>
<evidence type="ECO:0000256" key="1">
    <source>
        <dbReference type="ARBA" id="ARBA00005736"/>
    </source>
</evidence>
<comment type="caution">
    <text evidence="5">The sequence shown here is derived from an EMBL/GenBank/DDBJ whole genome shotgun (WGS) entry which is preliminary data.</text>
</comment>
<dbReference type="PANTHER" id="PTHR21027">
    <property type="entry name" value="TRNA-SPLICING ENDONUCLEASE SUBUNIT SEN54"/>
    <property type="match status" value="1"/>
</dbReference>
<dbReference type="InterPro" id="IPR024336">
    <property type="entry name" value="tRNA_splic_suSen54_N"/>
</dbReference>
<protein>
    <submittedName>
        <fullName evidence="5">tRNA splicing endonuclease subunit</fullName>
    </submittedName>
</protein>
<sequence length="465" mass="51597">MADVDEDVIHRPAPGDSAAQADIDLSEEVQDFRFLNSLSIIADNAQTSLPRRGEKDFEPNPTTLQSDVLSTSRSAMHNAIAHPRLRTAKNNIIGVYCPEGPTPLVTEVKEQQKSGDGKEAATKPAKFVRDPMSVIPADACVCVPNEKGNLFRTMGKTDRWNRLWLLPEEALYMLERGTLEIRWPVSMTGSLTDSDEAEVPMSLQAAYACLIGRGGLTLDRFSVFTGLKRLGYTIIRAPSWHGGEDETEDLGVDDDVEHGFPFATNISNSWNRLYASIHKLFESDYSAQGPLVGLNVPHSYNELEADFDTDNLFKKLAIIPVETVDNKKPARHQTEPPFQFAYHVYKPSTPFKKTSPSTPDFRVAVVDARTQTSIPTLSQLRALVETSPYDPPHGEKMQRQLYVRLRHGYRSAILAVVDQGIVSYLRFADAGFSKEKIYEFQGPPKGNKKGAFQGNNKGGGKGRGR</sequence>
<keyword evidence="5" id="KW-0255">Endonuclease</keyword>
<reference evidence="5" key="1">
    <citation type="submission" date="2021-12" db="EMBL/GenBank/DDBJ databases">
        <title>Convergent genome expansion in fungi linked to evolution of root-endophyte symbiosis.</title>
        <authorList>
            <consortium name="DOE Joint Genome Institute"/>
            <person name="Ke Y.-H."/>
            <person name="Bonito G."/>
            <person name="Liao H.-L."/>
            <person name="Looney B."/>
            <person name="Rojas-Flechas A."/>
            <person name="Nash J."/>
            <person name="Hameed K."/>
            <person name="Schadt C."/>
            <person name="Martin F."/>
            <person name="Crous P.W."/>
            <person name="Miettinen O."/>
            <person name="Magnuson J.K."/>
            <person name="Labbe J."/>
            <person name="Jacobson D."/>
            <person name="Doktycz M.J."/>
            <person name="Veneault-Fourrey C."/>
            <person name="Kuo A."/>
            <person name="Mondo S."/>
            <person name="Calhoun S."/>
            <person name="Riley R."/>
            <person name="Ohm R."/>
            <person name="LaButti K."/>
            <person name="Andreopoulos B."/>
            <person name="Pangilinan J."/>
            <person name="Nolan M."/>
            <person name="Tritt A."/>
            <person name="Clum A."/>
            <person name="Lipzen A."/>
            <person name="Daum C."/>
            <person name="Barry K."/>
            <person name="Grigoriev I.V."/>
            <person name="Vilgalys R."/>
        </authorList>
    </citation>
    <scope>NUCLEOTIDE SEQUENCE</scope>
    <source>
        <strain evidence="5">PMI_201</strain>
    </source>
</reference>
<accession>A0AAD4PXF2</accession>
<keyword evidence="5" id="KW-0540">Nuclease</keyword>
<dbReference type="GO" id="GO:0000214">
    <property type="term" value="C:tRNA-intron endonuclease complex"/>
    <property type="evidence" value="ECO:0007669"/>
    <property type="project" value="TreeGrafter"/>
</dbReference>
<dbReference type="Pfam" id="PF12928">
    <property type="entry name" value="tRNA_int_end_N2"/>
    <property type="match status" value="1"/>
</dbReference>
<keyword evidence="5" id="KW-0378">Hydrolase</keyword>
<keyword evidence="6" id="KW-1185">Reference proteome</keyword>
<dbReference type="RefSeq" id="XP_046071272.1">
    <property type="nucleotide sequence ID" value="XM_046219077.1"/>
</dbReference>
<proteinExistence type="inferred from homology"/>
<dbReference type="InterPro" id="IPR024337">
    <property type="entry name" value="tRNA_splic_suSen54"/>
</dbReference>
<name>A0AAD4PXF2_9EURO</name>
<evidence type="ECO:0000313" key="5">
    <source>
        <dbReference type="EMBL" id="KAH8696334.1"/>
    </source>
</evidence>
<dbReference type="EMBL" id="JAJTJA010000007">
    <property type="protein sequence ID" value="KAH8696334.1"/>
    <property type="molecule type" value="Genomic_DNA"/>
</dbReference>
<dbReference type="AlphaFoldDB" id="A0AAD4PXF2"/>
<dbReference type="GO" id="GO:0000379">
    <property type="term" value="P:tRNA-type intron splice site recognition and cleavage"/>
    <property type="evidence" value="ECO:0007669"/>
    <property type="project" value="TreeGrafter"/>
</dbReference>
<feature type="region of interest" description="Disordered" evidence="3">
    <location>
        <begin position="441"/>
        <end position="465"/>
    </location>
</feature>
<evidence type="ECO:0000256" key="3">
    <source>
        <dbReference type="SAM" id="MobiDB-lite"/>
    </source>
</evidence>
<dbReference type="Proteomes" id="UP001201262">
    <property type="component" value="Unassembled WGS sequence"/>
</dbReference>
<dbReference type="GO" id="GO:0004519">
    <property type="term" value="F:endonuclease activity"/>
    <property type="evidence" value="ECO:0007669"/>
    <property type="project" value="UniProtKB-KW"/>
</dbReference>